<dbReference type="Gene3D" id="3.40.50.880">
    <property type="match status" value="1"/>
</dbReference>
<name>A0A377NDB1_9GAMM</name>
<dbReference type="SUPFAM" id="SSF52317">
    <property type="entry name" value="Class I glutamine amidotransferase-like"/>
    <property type="match status" value="1"/>
</dbReference>
<dbReference type="Proteomes" id="UP000254304">
    <property type="component" value="Unassembled WGS sequence"/>
</dbReference>
<organism evidence="1 2">
    <name type="scientific">Ewingella americana</name>
    <dbReference type="NCBI Taxonomy" id="41202"/>
    <lineage>
        <taxon>Bacteria</taxon>
        <taxon>Pseudomonadati</taxon>
        <taxon>Pseudomonadota</taxon>
        <taxon>Gammaproteobacteria</taxon>
        <taxon>Enterobacterales</taxon>
        <taxon>Yersiniaceae</taxon>
        <taxon>Ewingella</taxon>
    </lineage>
</organism>
<dbReference type="InterPro" id="IPR029062">
    <property type="entry name" value="Class_I_gatase-like"/>
</dbReference>
<evidence type="ECO:0000313" key="2">
    <source>
        <dbReference type="Proteomes" id="UP000254304"/>
    </source>
</evidence>
<reference evidence="1 2" key="1">
    <citation type="submission" date="2018-06" db="EMBL/GenBank/DDBJ databases">
        <authorList>
            <consortium name="Pathogen Informatics"/>
            <person name="Doyle S."/>
        </authorList>
    </citation>
    <scope>NUCLEOTIDE SEQUENCE [LARGE SCALE GENOMIC DNA]</scope>
    <source>
        <strain evidence="1 2">NCTC12157</strain>
    </source>
</reference>
<protein>
    <submittedName>
        <fullName evidence="1">Transcriptional activator FtrA</fullName>
    </submittedName>
</protein>
<dbReference type="InterPro" id="IPR052158">
    <property type="entry name" value="INH-QAR"/>
</dbReference>
<dbReference type="PANTHER" id="PTHR43130">
    <property type="entry name" value="ARAC-FAMILY TRANSCRIPTIONAL REGULATOR"/>
    <property type="match status" value="1"/>
</dbReference>
<accession>A0A377NDB1</accession>
<sequence length="112" mass="12167">MHGSFCSGSGGVTRWPPGHHALELDERFIRLYPSLKVDQNVLYVDDGDIVTSAGTSASIDCCLHLVRQQCGADIANSVARQLVVPPHRQGGQAQFVEQPVYNTAGGDRFMQL</sequence>
<dbReference type="EMBL" id="UGGO01000001">
    <property type="protein sequence ID" value="STQ45070.1"/>
    <property type="molecule type" value="Genomic_DNA"/>
</dbReference>
<gene>
    <name evidence="1" type="ORF">NCTC12157_02796</name>
</gene>
<dbReference type="GO" id="GO:0006355">
    <property type="term" value="P:regulation of DNA-templated transcription"/>
    <property type="evidence" value="ECO:0007669"/>
    <property type="project" value="TreeGrafter"/>
</dbReference>
<proteinExistence type="predicted"/>
<dbReference type="PANTHER" id="PTHR43130:SF3">
    <property type="entry name" value="HTH-TYPE TRANSCRIPTIONAL REGULATOR RV1931C"/>
    <property type="match status" value="1"/>
</dbReference>
<evidence type="ECO:0000313" key="1">
    <source>
        <dbReference type="EMBL" id="STQ45070.1"/>
    </source>
</evidence>
<dbReference type="AlphaFoldDB" id="A0A377NDB1"/>